<gene>
    <name evidence="1" type="ORF">D3876_11295</name>
</gene>
<evidence type="ECO:0000313" key="2">
    <source>
        <dbReference type="Proteomes" id="UP000286100"/>
    </source>
</evidence>
<dbReference type="InterPro" id="IPR053191">
    <property type="entry name" value="DcsG_Biosynth_Enzyme"/>
</dbReference>
<accession>A0A418WLD4</accession>
<dbReference type="RefSeq" id="WP_119762232.1">
    <property type="nucleotide sequence ID" value="NZ_QYUM01000003.1"/>
</dbReference>
<dbReference type="OrthoDB" id="3373978at2"/>
<name>A0A418WLD4_9SPHN</name>
<dbReference type="PANTHER" id="PTHR39217">
    <property type="match status" value="1"/>
</dbReference>
<dbReference type="PANTHER" id="PTHR39217:SF1">
    <property type="entry name" value="GLUTATHIONE SYNTHETASE"/>
    <property type="match status" value="1"/>
</dbReference>
<sequence>MTRAPRICILAPDPADPHFGTTWRPQADLLEAPLVNAGLTVDFRPWTAPGDLSGHDLVLPLLVWGYHARAAEWSAFLDGAAALQLANPPEVLRRNTDKRYLLDLAARGAPVVPTLAFDAFSRADIAQAETHFGTARLIAKPPVSAGAHGTYRLDAVSDPALAWDRAMLVQPMMPAIAQEGEWSLFYFDGRYSHAILKTVADGDFRVQVQHGGSARAATPPEAAIAAADAVLGMIEEPLLYARVDLIADGQGNYLLMELELIEPQLFLEHAPDDGRIFAEAVAAAI</sequence>
<reference evidence="1 2" key="1">
    <citation type="submission" date="2018-09" db="EMBL/GenBank/DDBJ databases">
        <authorList>
            <person name="Zhu H."/>
        </authorList>
    </citation>
    <scope>NUCLEOTIDE SEQUENCE [LARGE SCALE GENOMIC DNA]</scope>
    <source>
        <strain evidence="1 2">K2R01-6</strain>
    </source>
</reference>
<protein>
    <recommendedName>
        <fullName evidence="3">Transporter</fullName>
    </recommendedName>
</protein>
<evidence type="ECO:0000313" key="1">
    <source>
        <dbReference type="EMBL" id="RJF90772.1"/>
    </source>
</evidence>
<evidence type="ECO:0008006" key="3">
    <source>
        <dbReference type="Google" id="ProtNLM"/>
    </source>
</evidence>
<organism evidence="1 2">
    <name type="scientific">Sphingomonas cavernae</name>
    <dbReference type="NCBI Taxonomy" id="2320861"/>
    <lineage>
        <taxon>Bacteria</taxon>
        <taxon>Pseudomonadati</taxon>
        <taxon>Pseudomonadota</taxon>
        <taxon>Alphaproteobacteria</taxon>
        <taxon>Sphingomonadales</taxon>
        <taxon>Sphingomonadaceae</taxon>
        <taxon>Sphingomonas</taxon>
    </lineage>
</organism>
<dbReference type="EMBL" id="QYUM01000003">
    <property type="protein sequence ID" value="RJF90772.1"/>
    <property type="molecule type" value="Genomic_DNA"/>
</dbReference>
<dbReference type="Gene3D" id="3.30.470.20">
    <property type="entry name" value="ATP-grasp fold, B domain"/>
    <property type="match status" value="1"/>
</dbReference>
<proteinExistence type="predicted"/>
<keyword evidence="2" id="KW-1185">Reference proteome</keyword>
<dbReference type="Proteomes" id="UP000286100">
    <property type="component" value="Unassembled WGS sequence"/>
</dbReference>
<comment type="caution">
    <text evidence="1">The sequence shown here is derived from an EMBL/GenBank/DDBJ whole genome shotgun (WGS) entry which is preliminary data.</text>
</comment>
<dbReference type="AlphaFoldDB" id="A0A418WLD4"/>
<dbReference type="SUPFAM" id="SSF56059">
    <property type="entry name" value="Glutathione synthetase ATP-binding domain-like"/>
    <property type="match status" value="1"/>
</dbReference>